<keyword evidence="2" id="KW-0472">Membrane</keyword>
<feature type="compositionally biased region" description="Low complexity" evidence="1">
    <location>
        <begin position="422"/>
        <end position="432"/>
    </location>
</feature>
<feature type="transmembrane region" description="Helical" evidence="2">
    <location>
        <begin position="990"/>
        <end position="1008"/>
    </location>
</feature>
<gene>
    <name evidence="3" type="ORF">YYG_00693</name>
</gene>
<feature type="compositionally biased region" description="Pro residues" evidence="1">
    <location>
        <begin position="364"/>
        <end position="385"/>
    </location>
</feature>
<dbReference type="Pfam" id="PF06022">
    <property type="entry name" value="Cir_Bir_Yir"/>
    <property type="match status" value="2"/>
</dbReference>
<feature type="compositionally biased region" description="Basic and acidic residues" evidence="1">
    <location>
        <begin position="275"/>
        <end position="289"/>
    </location>
</feature>
<evidence type="ECO:0008006" key="5">
    <source>
        <dbReference type="Google" id="ProtNLM"/>
    </source>
</evidence>
<keyword evidence="2" id="KW-1133">Transmembrane helix</keyword>
<dbReference type="Proteomes" id="UP000030659">
    <property type="component" value="Unassembled WGS sequence"/>
</dbReference>
<feature type="compositionally biased region" description="Basic and acidic residues" evidence="1">
    <location>
        <begin position="330"/>
        <end position="342"/>
    </location>
</feature>
<proteinExistence type="predicted"/>
<evidence type="ECO:0000313" key="3">
    <source>
        <dbReference type="EMBL" id="EUD73605.1"/>
    </source>
</evidence>
<accession>W7AP14</accession>
<protein>
    <recommendedName>
        <fullName evidence="5">PIR protein CIR protein</fullName>
    </recommendedName>
</protein>
<evidence type="ECO:0000256" key="2">
    <source>
        <dbReference type="SAM" id="Phobius"/>
    </source>
</evidence>
<feature type="compositionally biased region" description="Gly residues" evidence="1">
    <location>
        <begin position="453"/>
        <end position="465"/>
    </location>
</feature>
<feature type="compositionally biased region" description="Polar residues" evidence="1">
    <location>
        <begin position="348"/>
        <end position="358"/>
    </location>
</feature>
<evidence type="ECO:0000313" key="4">
    <source>
        <dbReference type="Proteomes" id="UP000030659"/>
    </source>
</evidence>
<feature type="compositionally biased region" description="Polar residues" evidence="1">
    <location>
        <begin position="549"/>
        <end position="593"/>
    </location>
</feature>
<feature type="region of interest" description="Disordered" evidence="1">
    <location>
        <begin position="270"/>
        <end position="473"/>
    </location>
</feature>
<reference evidence="3 4" key="1">
    <citation type="submission" date="2013-02" db="EMBL/GenBank/DDBJ databases">
        <title>The Genome Sequence of Plasmodium vinckei petteri CR.</title>
        <authorList>
            <consortium name="The Broad Institute Genome Sequencing Platform"/>
            <consortium name="The Broad Institute Genome Sequencing Center for Infectious Disease"/>
            <person name="Neafsey D."/>
            <person name="Cheeseman I."/>
            <person name="Volkman S."/>
            <person name="Adams J."/>
            <person name="Walker B."/>
            <person name="Young S.K."/>
            <person name="Zeng Q."/>
            <person name="Gargeya S."/>
            <person name="Fitzgerald M."/>
            <person name="Haas B."/>
            <person name="Abouelleil A."/>
            <person name="Alvarado L."/>
            <person name="Arachchi H.M."/>
            <person name="Berlin A.M."/>
            <person name="Chapman S.B."/>
            <person name="Dewar J."/>
            <person name="Goldberg J."/>
            <person name="Griggs A."/>
            <person name="Gujja S."/>
            <person name="Hansen M."/>
            <person name="Howarth C."/>
            <person name="Imamovic A."/>
            <person name="Larimer J."/>
            <person name="McCowan C."/>
            <person name="Murphy C."/>
            <person name="Neiman D."/>
            <person name="Pearson M."/>
            <person name="Priest M."/>
            <person name="Roberts A."/>
            <person name="Saif S."/>
            <person name="Shea T."/>
            <person name="Sisk P."/>
            <person name="Sykes S."/>
            <person name="Wortman J."/>
            <person name="Nusbaum C."/>
            <person name="Birren B."/>
        </authorList>
    </citation>
    <scope>NUCLEOTIDE SEQUENCE [LARGE SCALE GENOMIC DNA]</scope>
    <source>
        <strain evidence="3 4">CR</strain>
    </source>
</reference>
<dbReference type="NCBIfam" id="TIGR01590">
    <property type="entry name" value="yir-bir-cir_Pla"/>
    <property type="match status" value="1"/>
</dbReference>
<sequence length="1039" mass="117047">MDAKVCDFLREADDFFIRGTVDERKFNKNSSLKNNCPYEINSKKRKCTTNNDRISALSTYLYKKIGEIDKSFKEGAISDKRHIEIFMIWLGEKLFKIDNDYTSTLEESYKKNLENSMGSVNYWKVTNSKELYKKATIKKMSEYYNLLNYICKLIIEYNKNEKKPNRRTLINYYTQCDNYYKTIHKSIQNCGPYLQLLDSLKMIYENFRMYNMDIYSKLKGAEKELLLKRVKHLTTFQNENKYLLTVNAVLSFDDKECIKVKSKDEKIGEQIALKKSQDPGNSKKPDKGPQARFSPSASQGKQTPPEPAKPPATPPVQPQPQPQPQPQQKSEPKPKPKPKPESKPPTSLQNQTQSPPTTVQKPVPEAPPPPEPQPPGTLPAVPPETKPQGPKIPLEPQPNPSQPTLPPQSTSGPTKPAPQPDPQSASSPQASKPDPPPLSQNDSSSQKSQAGGSSSGSGNPDGGSTGPAPSTSGGSFNMWSPFFGFLLNVPDKFNKASEFIEKNRQHFKDAKDKIIGAYDNAVNNLKNVYNVSNNYVNDFVKDVIDQLNKTNTPSKQNGNKPGSGSQMDGGNPTNHLPQFQPQNITDPSKVPSQNPAPTPIKDPPSNLSLPPQLPSPPTPPPKGPLQKGQPLLQSQSITPQNPQVKQPNHQKIGQFVKSLSSDLILKKPWNIFPTTWNGSGDCKPEIKFMNATLVCCTSEQCSLTGITVILVLIPIILLIAYKYLSFGSSKKSEKKNMKRVINFHDGKSKTKIIISSNDRSKHLKPYKDINTIDSYVGVTKKDKGTIEYINGLIRNYCPHSRRSDGIGTCYYYHEMATSGVINLVENLMKYGLDYDKLAEYAILFLSYKLNENPEYRRRKLNDIYTKNIEKNKYYNQKIKGNGLTCKEIIDRKKDLMNMNINEISKFNEAFSILCKLYNGIKNNKVDCTKHSNHAKTFADQFEELNEDSNINGNTSYSKLLSTLSDDYNNLINKCTDFPPLPKVKTPPNKLIPVLSTFSVIPVFLGIAYKYSLFGVDKIFQRQYLRKKLKKISKKMKLNI</sequence>
<evidence type="ECO:0000256" key="1">
    <source>
        <dbReference type="SAM" id="MobiDB-lite"/>
    </source>
</evidence>
<keyword evidence="2" id="KW-0812">Transmembrane</keyword>
<feature type="compositionally biased region" description="Pro residues" evidence="1">
    <location>
        <begin position="393"/>
        <end position="406"/>
    </location>
</feature>
<feature type="compositionally biased region" description="Low complexity" evidence="1">
    <location>
        <begin position="443"/>
        <end position="452"/>
    </location>
</feature>
<name>W7AP14_PLAVN</name>
<feature type="compositionally biased region" description="Pro residues" evidence="1">
    <location>
        <begin position="611"/>
        <end position="623"/>
    </location>
</feature>
<dbReference type="EMBL" id="KI965395">
    <property type="protein sequence ID" value="EUD73605.1"/>
    <property type="molecule type" value="Genomic_DNA"/>
</dbReference>
<dbReference type="AlphaFoldDB" id="W7AP14"/>
<organism evidence="3 4">
    <name type="scientific">Plasmodium vinckei petteri</name>
    <dbReference type="NCBI Taxonomy" id="138298"/>
    <lineage>
        <taxon>Eukaryota</taxon>
        <taxon>Sar</taxon>
        <taxon>Alveolata</taxon>
        <taxon>Apicomplexa</taxon>
        <taxon>Aconoidasida</taxon>
        <taxon>Haemosporida</taxon>
        <taxon>Plasmodiidae</taxon>
        <taxon>Plasmodium</taxon>
        <taxon>Plasmodium (Vinckeia)</taxon>
    </lineage>
</organism>
<feature type="compositionally biased region" description="Pro residues" evidence="1">
    <location>
        <begin position="304"/>
        <end position="325"/>
    </location>
</feature>
<feature type="region of interest" description="Disordered" evidence="1">
    <location>
        <begin position="549"/>
        <end position="630"/>
    </location>
</feature>
<dbReference type="InterPro" id="IPR006477">
    <property type="entry name" value="Yir_bir_cir"/>
</dbReference>